<comment type="caution">
    <text evidence="1">The sequence shown here is derived from an EMBL/GenBank/DDBJ whole genome shotgun (WGS) entry which is preliminary data.</text>
</comment>
<protein>
    <submittedName>
        <fullName evidence="1">Uncharacterized protein</fullName>
    </submittedName>
</protein>
<organism evidence="1 2">
    <name type="scientific">Euroglyphus maynei</name>
    <name type="common">Mayne's house dust mite</name>
    <dbReference type="NCBI Taxonomy" id="6958"/>
    <lineage>
        <taxon>Eukaryota</taxon>
        <taxon>Metazoa</taxon>
        <taxon>Ecdysozoa</taxon>
        <taxon>Arthropoda</taxon>
        <taxon>Chelicerata</taxon>
        <taxon>Arachnida</taxon>
        <taxon>Acari</taxon>
        <taxon>Acariformes</taxon>
        <taxon>Sarcoptiformes</taxon>
        <taxon>Astigmata</taxon>
        <taxon>Psoroptidia</taxon>
        <taxon>Analgoidea</taxon>
        <taxon>Pyroglyphidae</taxon>
        <taxon>Pyroglyphinae</taxon>
        <taxon>Euroglyphus</taxon>
    </lineage>
</organism>
<evidence type="ECO:0000313" key="1">
    <source>
        <dbReference type="EMBL" id="OTF71480.1"/>
    </source>
</evidence>
<dbReference type="Proteomes" id="UP000194236">
    <property type="component" value="Unassembled WGS sequence"/>
</dbReference>
<evidence type="ECO:0000313" key="2">
    <source>
        <dbReference type="Proteomes" id="UP000194236"/>
    </source>
</evidence>
<keyword evidence="2" id="KW-1185">Reference proteome</keyword>
<accession>A0A1Y3ASP6</accession>
<gene>
    <name evidence="1" type="ORF">BLA29_013998</name>
</gene>
<feature type="non-terminal residue" evidence="1">
    <location>
        <position position="1"/>
    </location>
</feature>
<name>A0A1Y3ASP6_EURMA</name>
<dbReference type="EMBL" id="MUJZ01060855">
    <property type="protein sequence ID" value="OTF71480.1"/>
    <property type="molecule type" value="Genomic_DNA"/>
</dbReference>
<reference evidence="1 2" key="1">
    <citation type="submission" date="2017-03" db="EMBL/GenBank/DDBJ databases">
        <title>Genome Survey of Euroglyphus maynei.</title>
        <authorList>
            <person name="Arlian L.G."/>
            <person name="Morgan M.S."/>
            <person name="Rider S.D."/>
        </authorList>
    </citation>
    <scope>NUCLEOTIDE SEQUENCE [LARGE SCALE GENOMIC DNA]</scope>
    <source>
        <strain evidence="1">Arlian Lab</strain>
        <tissue evidence="1">Whole body</tissue>
    </source>
</reference>
<sequence>DSKINTFFPHLTNRKYEKSSHHIDVSYRKSNQLWKKFIQSLPKANHDDHSIEINQNHVVVEVRLVRVFNHQAELEPHLVVAVVVLVLVEVSVEVPVEQQVLRLVVLV</sequence>
<dbReference type="AlphaFoldDB" id="A0A1Y3ASP6"/>
<proteinExistence type="predicted"/>
<feature type="non-terminal residue" evidence="1">
    <location>
        <position position="107"/>
    </location>
</feature>